<dbReference type="GO" id="GO:0004553">
    <property type="term" value="F:hydrolase activity, hydrolyzing O-glycosyl compounds"/>
    <property type="evidence" value="ECO:0007669"/>
    <property type="project" value="UniProtKB-ARBA"/>
</dbReference>
<feature type="non-terminal residue" evidence="1">
    <location>
        <position position="1"/>
    </location>
</feature>
<dbReference type="GO" id="GO:0005975">
    <property type="term" value="P:carbohydrate metabolic process"/>
    <property type="evidence" value="ECO:0007669"/>
    <property type="project" value="UniProtKB-ARBA"/>
</dbReference>
<sequence length="142" mass="16376">EGYQEIWSDEFNIDGSPATTWSFENGFVRNEELQWYQKDNANVKDGCLVIEGRKETVTNPNYISGSTDWKTSRPVAQYTSSSLTTVDSFNFMYGRLEVRAKNTYGYRLLACNLDIGKFMGMALVWRNRPNGILLKDNNHYFS</sequence>
<name>A0A060BUA7_9BACT</name>
<evidence type="ECO:0000313" key="1">
    <source>
        <dbReference type="EMBL" id="AIA84101.1"/>
    </source>
</evidence>
<dbReference type="SUPFAM" id="SSF49899">
    <property type="entry name" value="Concanavalin A-like lectins/glucanases"/>
    <property type="match status" value="1"/>
</dbReference>
<dbReference type="AlphaFoldDB" id="A0A060BUA7"/>
<proteinExistence type="predicted"/>
<organism evidence="1">
    <name type="scientific">uncultured Spirosoma sp</name>
    <dbReference type="NCBI Taxonomy" id="278208"/>
    <lineage>
        <taxon>Bacteria</taxon>
        <taxon>Pseudomonadati</taxon>
        <taxon>Bacteroidota</taxon>
        <taxon>Cytophagia</taxon>
        <taxon>Cytophagales</taxon>
        <taxon>Cytophagaceae</taxon>
        <taxon>Spirosoma</taxon>
        <taxon>environmental samples</taxon>
    </lineage>
</organism>
<protein>
    <submittedName>
        <fullName evidence="1">CAZy families GH16 protein</fullName>
    </submittedName>
</protein>
<reference evidence="1" key="1">
    <citation type="journal article" date="2013" name="Environ. Microbiol.">
        <title>Seasonally variable intestinal metagenomes of the red palm weevil (Rhynchophorus ferrugineus).</title>
        <authorList>
            <person name="Jia S."/>
            <person name="Zhang X."/>
            <person name="Zhang G."/>
            <person name="Yin A."/>
            <person name="Zhang S."/>
            <person name="Li F."/>
            <person name="Wang L."/>
            <person name="Zhao D."/>
            <person name="Yun Q."/>
            <person name="Tala"/>
            <person name="Wang J."/>
            <person name="Sun G."/>
            <person name="Baabdullah M."/>
            <person name="Yu X."/>
            <person name="Hu S."/>
            <person name="Al-Mssallem I.S."/>
            <person name="Yu J."/>
        </authorList>
    </citation>
    <scope>NUCLEOTIDE SEQUENCE</scope>
</reference>
<dbReference type="EMBL" id="KF116853">
    <property type="protein sequence ID" value="AIA84101.1"/>
    <property type="molecule type" value="Genomic_DNA"/>
</dbReference>
<dbReference type="InterPro" id="IPR013320">
    <property type="entry name" value="ConA-like_dom_sf"/>
</dbReference>
<accession>A0A060BUA7</accession>
<dbReference type="Gene3D" id="2.60.120.200">
    <property type="match status" value="1"/>
</dbReference>